<dbReference type="Proteomes" id="UP000224287">
    <property type="component" value="Chromosome"/>
</dbReference>
<feature type="transmembrane region" description="Helical" evidence="1">
    <location>
        <begin position="184"/>
        <end position="206"/>
    </location>
</feature>
<name>A0ABM6DKW7_9MOLU</name>
<keyword evidence="1" id="KW-1133">Transmembrane helix</keyword>
<keyword evidence="3" id="KW-1185">Reference proteome</keyword>
<protein>
    <submittedName>
        <fullName evidence="2">Uncharacterized protein</fullName>
    </submittedName>
</protein>
<reference evidence="2" key="1">
    <citation type="submission" date="2016-04" db="EMBL/GenBank/DDBJ databases">
        <title>Complete genome sequence of maize bushy stunt phytoplasma M3.</title>
        <authorList>
            <person name="Orlovskis Z."/>
            <person name="Canale M.C."/>
            <person name="Haryono M."/>
            <person name="Lopes J.R.S."/>
            <person name="Kuo C.-H."/>
            <person name="Hogenhout S.A."/>
        </authorList>
    </citation>
    <scope>NUCLEOTIDE SEQUENCE [LARGE SCALE GENOMIC DNA]</scope>
    <source>
        <strain evidence="2">M3</strain>
    </source>
</reference>
<evidence type="ECO:0000313" key="2">
    <source>
        <dbReference type="EMBL" id="AOF54557.1"/>
    </source>
</evidence>
<keyword evidence="1" id="KW-0472">Membrane</keyword>
<feature type="transmembrane region" description="Helical" evidence="1">
    <location>
        <begin position="24"/>
        <end position="46"/>
    </location>
</feature>
<sequence>MFMYKNNLDTNTNGKAKNVFSKKFLVYVPLIISCITSLLAIYTISYDKNKRNFFTLGLFTRQNTLSVNIFLLLSLNNKFKKSKYYLYLSFVCFINCLIVMFFCLIETKTGTLQINYFFEHKILSLMFIFYYFFRNKKIIKLKKNYVGIIYPLIYFLIMFILIKIDNEKLNPYSREITKYEINEFMLLFYAFLTSIMILIISFYTIILKNKIIKNNDIVVIKKYKRWFYFLSILVLSFFIFFNFIK</sequence>
<accession>A0ABM6DKW7</accession>
<feature type="transmembrane region" description="Helical" evidence="1">
    <location>
        <begin position="85"/>
        <end position="107"/>
    </location>
</feature>
<proteinExistence type="predicted"/>
<keyword evidence="1" id="KW-0812">Transmembrane</keyword>
<evidence type="ECO:0000256" key="1">
    <source>
        <dbReference type="SAM" id="Phobius"/>
    </source>
</evidence>
<dbReference type="EMBL" id="CP015149">
    <property type="protein sequence ID" value="AOF54557.1"/>
    <property type="molecule type" value="Genomic_DNA"/>
</dbReference>
<gene>
    <name evidence="2" type="ORF">MBSPM3_v1c0090</name>
</gene>
<dbReference type="PROSITE" id="PS51257">
    <property type="entry name" value="PROKAR_LIPOPROTEIN"/>
    <property type="match status" value="1"/>
</dbReference>
<feature type="transmembrane region" description="Helical" evidence="1">
    <location>
        <begin position="113"/>
        <end position="133"/>
    </location>
</feature>
<feature type="transmembrane region" description="Helical" evidence="1">
    <location>
        <begin position="226"/>
        <end position="244"/>
    </location>
</feature>
<feature type="transmembrane region" description="Helical" evidence="1">
    <location>
        <begin position="145"/>
        <end position="164"/>
    </location>
</feature>
<evidence type="ECO:0000313" key="3">
    <source>
        <dbReference type="Proteomes" id="UP000224287"/>
    </source>
</evidence>
<organism evidence="2 3">
    <name type="scientific">Maize bushy stunt phytoplasma</name>
    <dbReference type="NCBI Taxonomy" id="202462"/>
    <lineage>
        <taxon>Bacteria</taxon>
        <taxon>Bacillati</taxon>
        <taxon>Mycoplasmatota</taxon>
        <taxon>Mollicutes</taxon>
        <taxon>Acholeplasmatales</taxon>
        <taxon>Acholeplasmataceae</taxon>
        <taxon>Candidatus Phytoplasma</taxon>
        <taxon>16SrI (Aster yellows group)</taxon>
    </lineage>
</organism>